<keyword evidence="3" id="KW-0347">Helicase</keyword>
<dbReference type="GO" id="GO:0003676">
    <property type="term" value="F:nucleic acid binding"/>
    <property type="evidence" value="ECO:0007669"/>
    <property type="project" value="InterPro"/>
</dbReference>
<dbReference type="PANTHER" id="PTHR12131:SF1">
    <property type="entry name" value="ATP-DEPENDENT RNA HELICASE SUPV3L1, MITOCHONDRIAL-RELATED"/>
    <property type="match status" value="1"/>
</dbReference>
<evidence type="ECO:0000313" key="9">
    <source>
        <dbReference type="Proteomes" id="UP000002484"/>
    </source>
</evidence>
<evidence type="ECO:0000259" key="7">
    <source>
        <dbReference type="PROSITE" id="PS51194"/>
    </source>
</evidence>
<dbReference type="Pfam" id="PF26090">
    <property type="entry name" value="SH3_HelY"/>
    <property type="match status" value="1"/>
</dbReference>
<dbReference type="HOGENOM" id="CLU_002902_4_1_11"/>
<keyword evidence="9" id="KW-1185">Reference proteome</keyword>
<evidence type="ECO:0000256" key="4">
    <source>
        <dbReference type="ARBA" id="ARBA00022840"/>
    </source>
</evidence>
<proteinExistence type="predicted"/>
<organism evidence="8 9">
    <name type="scientific">Pseudofrankia inefficax (strain DSM 45817 / CECT 9037 / DDB 130130 / EuI1c)</name>
    <name type="common">Frankia inefficax</name>
    <dbReference type="NCBI Taxonomy" id="298654"/>
    <lineage>
        <taxon>Bacteria</taxon>
        <taxon>Bacillati</taxon>
        <taxon>Actinomycetota</taxon>
        <taxon>Actinomycetes</taxon>
        <taxon>Frankiales</taxon>
        <taxon>Frankiaceae</taxon>
        <taxon>Pseudofrankia</taxon>
    </lineage>
</organism>
<accession>E3J2T6</accession>
<evidence type="ECO:0000256" key="3">
    <source>
        <dbReference type="ARBA" id="ARBA00022806"/>
    </source>
</evidence>
<dbReference type="InterPro" id="IPR012961">
    <property type="entry name" value="Ski2/MTR4_C"/>
</dbReference>
<dbReference type="GO" id="GO:0055087">
    <property type="term" value="C:Ski complex"/>
    <property type="evidence" value="ECO:0007669"/>
    <property type="project" value="TreeGrafter"/>
</dbReference>
<feature type="domain" description="Helicase C-terminal" evidence="7">
    <location>
        <begin position="389"/>
        <end position="593"/>
    </location>
</feature>
<dbReference type="InterPro" id="IPR058621">
    <property type="entry name" value="SH3_HelY"/>
</dbReference>
<dbReference type="Gene3D" id="1.10.3380.30">
    <property type="match status" value="1"/>
</dbReference>
<dbReference type="STRING" id="298654.FraEuI1c_3740"/>
<dbReference type="InterPro" id="IPR027417">
    <property type="entry name" value="P-loop_NTPase"/>
</dbReference>
<protein>
    <submittedName>
        <fullName evidence="8">DSH domain protein</fullName>
    </submittedName>
</protein>
<dbReference type="GO" id="GO:0004386">
    <property type="term" value="F:helicase activity"/>
    <property type="evidence" value="ECO:0007669"/>
    <property type="project" value="UniProtKB-KW"/>
</dbReference>
<evidence type="ECO:0000256" key="2">
    <source>
        <dbReference type="ARBA" id="ARBA00022801"/>
    </source>
</evidence>
<dbReference type="EMBL" id="CP002299">
    <property type="protein sequence ID" value="ADP81747.1"/>
    <property type="molecule type" value="Genomic_DNA"/>
</dbReference>
<dbReference type="KEGG" id="fri:FraEuI1c_3740"/>
<dbReference type="Gene3D" id="3.40.50.300">
    <property type="entry name" value="P-loop containing nucleotide triphosphate hydrolases"/>
    <property type="match status" value="2"/>
</dbReference>
<dbReference type="InterPro" id="IPR011545">
    <property type="entry name" value="DEAD/DEAH_box_helicase_dom"/>
</dbReference>
<dbReference type="eggNOG" id="COG4581">
    <property type="taxonomic scope" value="Bacteria"/>
</dbReference>
<dbReference type="SMART" id="SM01142">
    <property type="entry name" value="DSHCT"/>
    <property type="match status" value="1"/>
</dbReference>
<dbReference type="CDD" id="cd18795">
    <property type="entry name" value="SF2_C_Ski2"/>
    <property type="match status" value="1"/>
</dbReference>
<dbReference type="InParanoid" id="E3J2T6"/>
<keyword evidence="2" id="KW-0378">Hydrolase</keyword>
<dbReference type="Proteomes" id="UP000002484">
    <property type="component" value="Chromosome"/>
</dbReference>
<dbReference type="SMART" id="SM00487">
    <property type="entry name" value="DEXDc"/>
    <property type="match status" value="1"/>
</dbReference>
<evidence type="ECO:0000259" key="6">
    <source>
        <dbReference type="PROSITE" id="PS51192"/>
    </source>
</evidence>
<dbReference type="GO" id="GO:0016787">
    <property type="term" value="F:hydrolase activity"/>
    <property type="evidence" value="ECO:0007669"/>
    <property type="project" value="UniProtKB-KW"/>
</dbReference>
<dbReference type="InterPro" id="IPR050699">
    <property type="entry name" value="RNA-DNA_Helicase"/>
</dbReference>
<evidence type="ECO:0000256" key="5">
    <source>
        <dbReference type="SAM" id="MobiDB-lite"/>
    </source>
</evidence>
<dbReference type="GO" id="GO:0070478">
    <property type="term" value="P:nuclear-transcribed mRNA catabolic process, 3'-5' exonucleolytic nonsense-mediated decay"/>
    <property type="evidence" value="ECO:0007669"/>
    <property type="project" value="TreeGrafter"/>
</dbReference>
<feature type="domain" description="Helicase ATP-binding" evidence="6">
    <location>
        <begin position="80"/>
        <end position="241"/>
    </location>
</feature>
<dbReference type="Pfam" id="PF00270">
    <property type="entry name" value="DEAD"/>
    <property type="match status" value="1"/>
</dbReference>
<dbReference type="PANTHER" id="PTHR12131">
    <property type="entry name" value="ATP-DEPENDENT RNA AND DNA HELICASE"/>
    <property type="match status" value="1"/>
</dbReference>
<gene>
    <name evidence="8" type="ordered locus">FraEuI1c_3740</name>
</gene>
<name>E3J2T6_PSEI1</name>
<feature type="compositionally biased region" description="Basic and acidic residues" evidence="5">
    <location>
        <begin position="320"/>
        <end position="336"/>
    </location>
</feature>
<dbReference type="SUPFAM" id="SSF52540">
    <property type="entry name" value="P-loop containing nucleoside triphosphate hydrolases"/>
    <property type="match status" value="1"/>
</dbReference>
<keyword evidence="4" id="KW-0067">ATP-binding</keyword>
<dbReference type="FunCoup" id="E3J2T6">
    <property type="interactions" value="226"/>
</dbReference>
<evidence type="ECO:0000256" key="1">
    <source>
        <dbReference type="ARBA" id="ARBA00022741"/>
    </source>
</evidence>
<dbReference type="InterPro" id="IPR014001">
    <property type="entry name" value="Helicase_ATP-bd"/>
</dbReference>
<dbReference type="Pfam" id="PF08148">
    <property type="entry name" value="DSHCT"/>
    <property type="match status" value="1"/>
</dbReference>
<dbReference type="SMART" id="SM00490">
    <property type="entry name" value="HELICc"/>
    <property type="match status" value="1"/>
</dbReference>
<keyword evidence="1" id="KW-0547">Nucleotide-binding</keyword>
<dbReference type="GO" id="GO:0005524">
    <property type="term" value="F:ATP binding"/>
    <property type="evidence" value="ECO:0007669"/>
    <property type="project" value="UniProtKB-KW"/>
</dbReference>
<dbReference type="Pfam" id="PF00271">
    <property type="entry name" value="Helicase_C"/>
    <property type="match status" value="1"/>
</dbReference>
<dbReference type="PROSITE" id="PS51192">
    <property type="entry name" value="HELICASE_ATP_BIND_1"/>
    <property type="match status" value="1"/>
</dbReference>
<dbReference type="InterPro" id="IPR001650">
    <property type="entry name" value="Helicase_C-like"/>
</dbReference>
<evidence type="ECO:0000313" key="8">
    <source>
        <dbReference type="EMBL" id="ADP81747.1"/>
    </source>
</evidence>
<reference evidence="8 9" key="1">
    <citation type="submission" date="2010-10" db="EMBL/GenBank/DDBJ databases">
        <title>Complete sequence of Frankia sp. EuI1c.</title>
        <authorList>
            <consortium name="US DOE Joint Genome Institute"/>
            <person name="Lucas S."/>
            <person name="Copeland A."/>
            <person name="Lapidus A."/>
            <person name="Cheng J.-F."/>
            <person name="Bruce D."/>
            <person name="Goodwin L."/>
            <person name="Pitluck S."/>
            <person name="Chertkov O."/>
            <person name="Detter J.C."/>
            <person name="Han C."/>
            <person name="Tapia R."/>
            <person name="Land M."/>
            <person name="Hauser L."/>
            <person name="Jeffries C."/>
            <person name="Kyrpides N."/>
            <person name="Ivanova N."/>
            <person name="Mikhailova N."/>
            <person name="Beauchemin N."/>
            <person name="Sen A."/>
            <person name="Sur S.A."/>
            <person name="Gtari M."/>
            <person name="Wall L."/>
            <person name="Tisa L."/>
            <person name="Woyke T."/>
        </authorList>
    </citation>
    <scope>NUCLEOTIDE SEQUENCE [LARGE SCALE GENOMIC DNA]</scope>
    <source>
        <strain evidence="9">DSM 45817 / CECT 9037 / EuI1c</strain>
    </source>
</reference>
<dbReference type="AlphaFoldDB" id="E3J2T6"/>
<sequence>MTAPDRDPAADELSDPDEFAFSGELADVGAAEPGADDLAEVLEPEDEGPAGLVVPDPAEALAAFSGRYGFGMDPFQVGACEALAGGASVLVAAPTGAGKTIVGEFAAFLALRAGRRCFYTTPIKALSNQKYADLAAAHGAANVGLLTGDTSRNGDAPVVVMTTEVLRNMLYATPENSRRLDDLAYVVMDEVHYLADRQRGAVWEEVIIHLPAHVQVVSLSATVSNAEEFAQWLVTVRGHTRVIVSEDRPVPLWQHVLADRTLYDLFVEDAAALPGGPLGVGRALEPADDRRAGGGRYAPPGWPGADRSARPGRGPASSRPGRDNRFAAKDGGRDGGGEAAAGPASANGRPVNPELVRLARLESSGGDWSGPRRAGGRPGGRPRRMWVPSRPQVIERLDREGLLPAITFVFSRAGCDAAVAACVAAGLRLTTSEQALEIRAHVRARTAELPDADLRVLGYWEWLDGLERGIAAHHAGMLPAFKEVVEELFVRGLVRAVFATETLALGINMPARTVVLERLSKFNGVERAEITPGEYTQLTGRAGRRGIDIEGHAVVIWQPGLDPLAVAGLASARTYPLKSSFRPSYNMAVNLVGRLGGDRARTVLESSFAQFQADRNVVGLARQVRRNQAALDELTAEVECDRGSALEYDQLRRQIRDREKRLSREGAAQTRADAAAALARLRTGDVVRVPAGRRMGLAVVLNVDLDPHARDEPRPVVLTADHQVKRLSMIDFPVAVEPLGRVRVPRTFNPRDARSRRDLASSLHAAELRAEPGRRDRARSAAADDVELARLRRALRAHPVHDCPRREEHLRKAERAARLGRETEQLTRKVESRTNTVARTFDRVRGVLAELDYLDGDEVTAKGRRLARIYTEQDLLVAVCVDEEVWEPLSAPALAAAVSALVFEPRGDDSALPSLPGDEALRTALTATQQAYLTLSALEDRHGLGFVRAPELGFVTAAYGWANGRSLERILGEDATELTAGDFVRWMRQLLDLLDQLAQVAAPGSRLRATAREAMDAVRRGVVAYSMD</sequence>
<dbReference type="PROSITE" id="PS51194">
    <property type="entry name" value="HELICASE_CTER"/>
    <property type="match status" value="1"/>
</dbReference>
<feature type="region of interest" description="Disordered" evidence="5">
    <location>
        <begin position="277"/>
        <end position="386"/>
    </location>
</feature>